<dbReference type="InterPro" id="IPR016181">
    <property type="entry name" value="Acyl_CoA_acyltransferase"/>
</dbReference>
<dbReference type="CDD" id="cd04301">
    <property type="entry name" value="NAT_SF"/>
    <property type="match status" value="1"/>
</dbReference>
<dbReference type="InterPro" id="IPR050832">
    <property type="entry name" value="Bact_Acetyltransf"/>
</dbReference>
<evidence type="ECO:0000259" key="3">
    <source>
        <dbReference type="PROSITE" id="PS51186"/>
    </source>
</evidence>
<protein>
    <submittedName>
        <fullName evidence="4">GNAT family N-acetyltransferase</fullName>
    </submittedName>
</protein>
<accession>A0ABS8PAV5</accession>
<evidence type="ECO:0000256" key="1">
    <source>
        <dbReference type="ARBA" id="ARBA00022679"/>
    </source>
</evidence>
<evidence type="ECO:0000313" key="5">
    <source>
        <dbReference type="Proteomes" id="UP001199469"/>
    </source>
</evidence>
<dbReference type="InterPro" id="IPR000182">
    <property type="entry name" value="GNAT_dom"/>
</dbReference>
<dbReference type="EMBL" id="JAJNDB010000004">
    <property type="protein sequence ID" value="MCD2195374.1"/>
    <property type="molecule type" value="Genomic_DNA"/>
</dbReference>
<dbReference type="PANTHER" id="PTHR43877:SF1">
    <property type="entry name" value="ACETYLTRANSFERASE"/>
    <property type="match status" value="1"/>
</dbReference>
<dbReference type="RefSeq" id="WP_230736432.1">
    <property type="nucleotide sequence ID" value="NZ_JAJNDB010000004.1"/>
</dbReference>
<evidence type="ECO:0000313" key="4">
    <source>
        <dbReference type="EMBL" id="MCD2195374.1"/>
    </source>
</evidence>
<dbReference type="Proteomes" id="UP001199469">
    <property type="component" value="Unassembled WGS sequence"/>
</dbReference>
<keyword evidence="2" id="KW-0012">Acyltransferase</keyword>
<dbReference type="SUPFAM" id="SSF55729">
    <property type="entry name" value="Acyl-CoA N-acyltransferases (Nat)"/>
    <property type="match status" value="1"/>
</dbReference>
<dbReference type="PANTHER" id="PTHR43877">
    <property type="entry name" value="AMINOALKYLPHOSPHONATE N-ACETYLTRANSFERASE-RELATED-RELATED"/>
    <property type="match status" value="1"/>
</dbReference>
<name>A0ABS8PAV5_9PSEU</name>
<feature type="domain" description="N-acetyltransferase" evidence="3">
    <location>
        <begin position="3"/>
        <end position="162"/>
    </location>
</feature>
<dbReference type="PROSITE" id="PS51186">
    <property type="entry name" value="GNAT"/>
    <property type="match status" value="1"/>
</dbReference>
<keyword evidence="5" id="KW-1185">Reference proteome</keyword>
<organism evidence="4 5">
    <name type="scientific">Actinomycetospora endophytica</name>
    <dbReference type="NCBI Taxonomy" id="2291215"/>
    <lineage>
        <taxon>Bacteria</taxon>
        <taxon>Bacillati</taxon>
        <taxon>Actinomycetota</taxon>
        <taxon>Actinomycetes</taxon>
        <taxon>Pseudonocardiales</taxon>
        <taxon>Pseudonocardiaceae</taxon>
        <taxon>Actinomycetospora</taxon>
    </lineage>
</organism>
<reference evidence="4 5" key="1">
    <citation type="submission" date="2021-11" db="EMBL/GenBank/DDBJ databases">
        <title>Draft genome sequence of Actinomycetospora sp. SF1 isolated from the rhizosphere soil.</title>
        <authorList>
            <person name="Duangmal K."/>
            <person name="Chantavorakit T."/>
        </authorList>
    </citation>
    <scope>NUCLEOTIDE SEQUENCE [LARGE SCALE GENOMIC DNA]</scope>
    <source>
        <strain evidence="4 5">TBRC 5722</strain>
    </source>
</reference>
<proteinExistence type="predicted"/>
<dbReference type="Pfam" id="PF00583">
    <property type="entry name" value="Acetyltransf_1"/>
    <property type="match status" value="1"/>
</dbReference>
<sequence length="178" mass="19516">MEPLIRPLQRHESGLLEDFVDRLSPHSRYLRFHSPIPKLPPVVRRALLDVDGRNRIALVAEAGDGTAIGLVHVIRASGADEVAPRGTEAEIAVAVADAWQRRGVGRRLVTEVTERARAAGIDRLTARVLPENTAALELFRAEFEVLLERRDRDAVIVTALLDGVGQISEDDILADLVA</sequence>
<evidence type="ECO:0000256" key="2">
    <source>
        <dbReference type="ARBA" id="ARBA00023315"/>
    </source>
</evidence>
<dbReference type="Gene3D" id="3.40.630.30">
    <property type="match status" value="1"/>
</dbReference>
<comment type="caution">
    <text evidence="4">The sequence shown here is derived from an EMBL/GenBank/DDBJ whole genome shotgun (WGS) entry which is preliminary data.</text>
</comment>
<keyword evidence="1" id="KW-0808">Transferase</keyword>
<gene>
    <name evidence="4" type="ORF">LQ327_18555</name>
</gene>